<protein>
    <submittedName>
        <fullName evidence="2">Uncharacterized protein</fullName>
    </submittedName>
</protein>
<proteinExistence type="predicted"/>
<feature type="transmembrane region" description="Helical" evidence="1">
    <location>
        <begin position="150"/>
        <end position="169"/>
    </location>
</feature>
<evidence type="ECO:0000256" key="1">
    <source>
        <dbReference type="SAM" id="Phobius"/>
    </source>
</evidence>
<dbReference type="EMBL" id="CAJVCH010044234">
    <property type="protein sequence ID" value="CAG7717256.1"/>
    <property type="molecule type" value="Genomic_DNA"/>
</dbReference>
<keyword evidence="1" id="KW-0812">Transmembrane</keyword>
<feature type="transmembrane region" description="Helical" evidence="1">
    <location>
        <begin position="88"/>
        <end position="108"/>
    </location>
</feature>
<evidence type="ECO:0000313" key="3">
    <source>
        <dbReference type="Proteomes" id="UP000708208"/>
    </source>
</evidence>
<comment type="caution">
    <text evidence="2">The sequence shown here is derived from an EMBL/GenBank/DDBJ whole genome shotgun (WGS) entry which is preliminary data.</text>
</comment>
<reference evidence="2" key="1">
    <citation type="submission" date="2021-06" db="EMBL/GenBank/DDBJ databases">
        <authorList>
            <person name="Hodson N. C."/>
            <person name="Mongue J. A."/>
            <person name="Jaron S. K."/>
        </authorList>
    </citation>
    <scope>NUCLEOTIDE SEQUENCE</scope>
</reference>
<evidence type="ECO:0000313" key="2">
    <source>
        <dbReference type="EMBL" id="CAG7717256.1"/>
    </source>
</evidence>
<accession>A0A8J2NLA3</accession>
<feature type="transmembrane region" description="Helical" evidence="1">
    <location>
        <begin position="20"/>
        <end position="37"/>
    </location>
</feature>
<name>A0A8J2NLA3_9HEXA</name>
<keyword evidence="1" id="KW-0472">Membrane</keyword>
<feature type="transmembrane region" description="Helical" evidence="1">
    <location>
        <begin position="190"/>
        <end position="212"/>
    </location>
</feature>
<dbReference type="Proteomes" id="UP000708208">
    <property type="component" value="Unassembled WGS sequence"/>
</dbReference>
<feature type="transmembrane region" description="Helical" evidence="1">
    <location>
        <begin position="310"/>
        <end position="330"/>
    </location>
</feature>
<organism evidence="2 3">
    <name type="scientific">Allacma fusca</name>
    <dbReference type="NCBI Taxonomy" id="39272"/>
    <lineage>
        <taxon>Eukaryota</taxon>
        <taxon>Metazoa</taxon>
        <taxon>Ecdysozoa</taxon>
        <taxon>Arthropoda</taxon>
        <taxon>Hexapoda</taxon>
        <taxon>Collembola</taxon>
        <taxon>Symphypleona</taxon>
        <taxon>Sminthuridae</taxon>
        <taxon>Allacma</taxon>
    </lineage>
</organism>
<keyword evidence="3" id="KW-1185">Reference proteome</keyword>
<feature type="transmembrane region" description="Helical" evidence="1">
    <location>
        <begin position="274"/>
        <end position="298"/>
    </location>
</feature>
<sequence length="401" mass="46154">MKGKKSKNIAVLSDKSLKWLKIGIIIPSAIGSIPYGWDEKTQKVVFLPSYKRHIVWTIHNLFYCWYLGFVVVRWIQYTIKESASSPKAVGTFYIMTSYWILMAGQYSVSKFYGEHHIWINNFLDFLKDIQQHQKHSLSTLSDGYTTCRNFLILVIFVFIADVWSCWTLPDAPFYISSIMPNPKILSKLELFPFVCLHIWIWAHQWSTMFFHVNTLVPYLVGLKNSLNILRFRIAEGTEELEYEPPNSSQAEMQTKSFGKYFRQMEVLNVVSNKLWSTANAILEISMLLGIICACYGTVRLDAARATQQGMIVILLTGTVIVLWGIMGELFETSMDVLYSWKAMKQNRWFRRFFKSCKPIRVNIGQGLFFADRGIKLTLLEIITTNVSSLLLSTSGSKGSLN</sequence>
<gene>
    <name evidence="2" type="ORF">AFUS01_LOCUS6721</name>
</gene>
<dbReference type="AlphaFoldDB" id="A0A8J2NLA3"/>
<feature type="transmembrane region" description="Helical" evidence="1">
    <location>
        <begin position="57"/>
        <end position="76"/>
    </location>
</feature>
<keyword evidence="1" id="KW-1133">Transmembrane helix</keyword>